<proteinExistence type="predicted"/>
<dbReference type="SUPFAM" id="SSF141868">
    <property type="entry name" value="EAL domain-like"/>
    <property type="match status" value="1"/>
</dbReference>
<dbReference type="SMART" id="SM00267">
    <property type="entry name" value="GGDEF"/>
    <property type="match status" value="1"/>
</dbReference>
<dbReference type="Proteomes" id="UP001518989">
    <property type="component" value="Unassembled WGS sequence"/>
</dbReference>
<evidence type="ECO:0000313" key="4">
    <source>
        <dbReference type="Proteomes" id="UP001518989"/>
    </source>
</evidence>
<dbReference type="RefSeq" id="WP_207419748.1">
    <property type="nucleotide sequence ID" value="NZ_CP061177.1"/>
</dbReference>
<dbReference type="Pfam" id="PF00563">
    <property type="entry name" value="EAL"/>
    <property type="match status" value="1"/>
</dbReference>
<keyword evidence="4" id="KW-1185">Reference proteome</keyword>
<comment type="caution">
    <text evidence="3">The sequence shown here is derived from an EMBL/GenBank/DDBJ whole genome shotgun (WGS) entry which is preliminary data.</text>
</comment>
<dbReference type="EMBL" id="JACTNG010000016">
    <property type="protein sequence ID" value="MBO1081572.1"/>
    <property type="molecule type" value="Genomic_DNA"/>
</dbReference>
<dbReference type="InterPro" id="IPR052155">
    <property type="entry name" value="Biofilm_reg_signaling"/>
</dbReference>
<feature type="domain" description="EAL" evidence="1">
    <location>
        <begin position="296"/>
        <end position="546"/>
    </location>
</feature>
<dbReference type="NCBIfam" id="TIGR00254">
    <property type="entry name" value="GGDEF"/>
    <property type="match status" value="1"/>
</dbReference>
<name>A0ABS3KXC9_9PROT</name>
<protein>
    <submittedName>
        <fullName evidence="3">EAL domain-containing protein</fullName>
    </submittedName>
</protein>
<dbReference type="PROSITE" id="PS50883">
    <property type="entry name" value="EAL"/>
    <property type="match status" value="1"/>
</dbReference>
<dbReference type="InterPro" id="IPR035919">
    <property type="entry name" value="EAL_sf"/>
</dbReference>
<dbReference type="PANTHER" id="PTHR44757:SF2">
    <property type="entry name" value="BIOFILM ARCHITECTURE MAINTENANCE PROTEIN MBAA"/>
    <property type="match status" value="1"/>
</dbReference>
<dbReference type="PROSITE" id="PS50887">
    <property type="entry name" value="GGDEF"/>
    <property type="match status" value="1"/>
</dbReference>
<dbReference type="InterPro" id="IPR043128">
    <property type="entry name" value="Rev_trsase/Diguanyl_cyclase"/>
</dbReference>
<sequence>MHPRDNDPPPPHRPGLADALDGLGAGVLVLDGGGRVALANPQAVAFFAPIQPVGLDLRSLFGLSGASGGSAVAAAAGAGTPGAPSRLGLPGGQVLDSRCQPLPCGGAVITLFDVTGYVHDAELAARDPLTGLTNRRGLQAELSRQLGPGMAGAVPLSVISLDLDRFKEVNDTLGHAVGDALLVKVAERLRNATRGTDLVARLGGDEFVVLQSRPGQPGAAEALATRLVDLLGRTYVVLGHAVNIGASIGIARAPDDAAEPDILLQRADMALYRAKAEGRGTFRFFQDSMDVAMQARRQLEIDLRRAVALKQFDLAYQPQVDLPSSRLLGFEALLRWRDPVRGPVSPAEFIPLAEEIGLIAPIGEWVLRTACLQAAGWPAPLSIAVNISPVQFRGNRLVAVVGAALAASGLEPSRLELEITEGALMDSSAPVLEALHALRGMGVRISMDDFGTGYSSLSYLRKFPFDKIKIDQSFVRGADADAEAGAIIRAVAALGASLGMRTVAEGVETPQQLSRIQGAGCDAVQGYLTGRPMPAADAGALARQASHPLEPAESIA</sequence>
<dbReference type="CDD" id="cd01949">
    <property type="entry name" value="GGDEF"/>
    <property type="match status" value="1"/>
</dbReference>
<organism evidence="3 4">
    <name type="scientific">Roseomonas haemaphysalidis</name>
    <dbReference type="NCBI Taxonomy" id="2768162"/>
    <lineage>
        <taxon>Bacteria</taxon>
        <taxon>Pseudomonadati</taxon>
        <taxon>Pseudomonadota</taxon>
        <taxon>Alphaproteobacteria</taxon>
        <taxon>Acetobacterales</taxon>
        <taxon>Roseomonadaceae</taxon>
        <taxon>Roseomonas</taxon>
    </lineage>
</organism>
<dbReference type="Gene3D" id="3.20.20.450">
    <property type="entry name" value="EAL domain"/>
    <property type="match status" value="1"/>
</dbReference>
<dbReference type="InterPro" id="IPR029787">
    <property type="entry name" value="Nucleotide_cyclase"/>
</dbReference>
<dbReference type="InterPro" id="IPR001633">
    <property type="entry name" value="EAL_dom"/>
</dbReference>
<dbReference type="CDD" id="cd01948">
    <property type="entry name" value="EAL"/>
    <property type="match status" value="1"/>
</dbReference>
<dbReference type="SUPFAM" id="SSF55073">
    <property type="entry name" value="Nucleotide cyclase"/>
    <property type="match status" value="1"/>
</dbReference>
<evidence type="ECO:0000259" key="1">
    <source>
        <dbReference type="PROSITE" id="PS50883"/>
    </source>
</evidence>
<evidence type="ECO:0000259" key="2">
    <source>
        <dbReference type="PROSITE" id="PS50887"/>
    </source>
</evidence>
<dbReference type="Gene3D" id="3.30.70.270">
    <property type="match status" value="1"/>
</dbReference>
<dbReference type="PANTHER" id="PTHR44757">
    <property type="entry name" value="DIGUANYLATE CYCLASE DGCP"/>
    <property type="match status" value="1"/>
</dbReference>
<gene>
    <name evidence="3" type="ORF">IAI61_21260</name>
</gene>
<reference evidence="3 4" key="1">
    <citation type="submission" date="2020-09" db="EMBL/GenBank/DDBJ databases">
        <title>Roseomonas.</title>
        <authorList>
            <person name="Zhu W."/>
        </authorList>
    </citation>
    <scope>NUCLEOTIDE SEQUENCE [LARGE SCALE GENOMIC DNA]</scope>
    <source>
        <strain evidence="3 4">573</strain>
    </source>
</reference>
<feature type="domain" description="GGDEF" evidence="2">
    <location>
        <begin position="154"/>
        <end position="287"/>
    </location>
</feature>
<dbReference type="Pfam" id="PF00990">
    <property type="entry name" value="GGDEF"/>
    <property type="match status" value="1"/>
</dbReference>
<accession>A0ABS3KXC9</accession>
<dbReference type="InterPro" id="IPR000160">
    <property type="entry name" value="GGDEF_dom"/>
</dbReference>
<dbReference type="SMART" id="SM00052">
    <property type="entry name" value="EAL"/>
    <property type="match status" value="1"/>
</dbReference>
<evidence type="ECO:0000313" key="3">
    <source>
        <dbReference type="EMBL" id="MBO1081572.1"/>
    </source>
</evidence>